<comment type="caution">
    <text evidence="4">The sequence shown here is derived from an EMBL/GenBank/DDBJ whole genome shotgun (WGS) entry which is preliminary data.</text>
</comment>
<keyword evidence="5" id="KW-1185">Reference proteome</keyword>
<feature type="region of interest" description="Disordered" evidence="1">
    <location>
        <begin position="122"/>
        <end position="156"/>
    </location>
</feature>
<dbReference type="Pfam" id="PF13115">
    <property type="entry name" value="YtkA"/>
    <property type="match status" value="1"/>
</dbReference>
<feature type="signal peptide" evidence="2">
    <location>
        <begin position="1"/>
        <end position="22"/>
    </location>
</feature>
<proteinExistence type="predicted"/>
<name>A0ABU0GXZ8_9BACL</name>
<sequence length="156" mass="16974">MKKFLWLGLPILLLAACGTGEADSSGAGDPIEEVMVSFNTDTQADPSEEVVLSVTVTQGDEAVEDADEIVYEVWESGNRDNSEMITAEHTEDGVYEAKTTFEEEGLYYMQAHTTARSLHVMPKQEVTVGNPDPDSIVSDDSEDSQGMGKMEDHSGH</sequence>
<dbReference type="RefSeq" id="WP_308788223.1">
    <property type="nucleotide sequence ID" value="NZ_JAUSWB010000008.1"/>
</dbReference>
<keyword evidence="2" id="KW-0732">Signal</keyword>
<evidence type="ECO:0000259" key="3">
    <source>
        <dbReference type="Pfam" id="PF13115"/>
    </source>
</evidence>
<feature type="chain" id="PRO_5047060083" description="YtkA-like domain-containing protein" evidence="2">
    <location>
        <begin position="23"/>
        <end position="156"/>
    </location>
</feature>
<protein>
    <recommendedName>
        <fullName evidence="3">YtkA-like domain-containing protein</fullName>
    </recommendedName>
</protein>
<dbReference type="PROSITE" id="PS51257">
    <property type="entry name" value="PROKAR_LIPOPROTEIN"/>
    <property type="match status" value="1"/>
</dbReference>
<feature type="domain" description="YtkA-like" evidence="3">
    <location>
        <begin position="39"/>
        <end position="112"/>
    </location>
</feature>
<dbReference type="EMBL" id="JAUSWB010000008">
    <property type="protein sequence ID" value="MDQ0430246.1"/>
    <property type="molecule type" value="Genomic_DNA"/>
</dbReference>
<dbReference type="InterPro" id="IPR032693">
    <property type="entry name" value="YtkA-like_dom"/>
</dbReference>
<gene>
    <name evidence="4" type="ORF">QOZ98_003084</name>
</gene>
<evidence type="ECO:0000256" key="1">
    <source>
        <dbReference type="SAM" id="MobiDB-lite"/>
    </source>
</evidence>
<evidence type="ECO:0000256" key="2">
    <source>
        <dbReference type="SAM" id="SignalP"/>
    </source>
</evidence>
<organism evidence="4 5">
    <name type="scientific">Planomicrobium stackebrandtii</name>
    <dbReference type="NCBI Taxonomy" id="253160"/>
    <lineage>
        <taxon>Bacteria</taxon>
        <taxon>Bacillati</taxon>
        <taxon>Bacillota</taxon>
        <taxon>Bacilli</taxon>
        <taxon>Bacillales</taxon>
        <taxon>Caryophanaceae</taxon>
        <taxon>Planomicrobium</taxon>
    </lineage>
</organism>
<evidence type="ECO:0000313" key="5">
    <source>
        <dbReference type="Proteomes" id="UP001241988"/>
    </source>
</evidence>
<accession>A0ABU0GXZ8</accession>
<reference evidence="4 5" key="1">
    <citation type="submission" date="2023-07" db="EMBL/GenBank/DDBJ databases">
        <title>Genomic Encyclopedia of Type Strains, Phase IV (KMG-IV): sequencing the most valuable type-strain genomes for metagenomic binning, comparative biology and taxonomic classification.</title>
        <authorList>
            <person name="Goeker M."/>
        </authorList>
    </citation>
    <scope>NUCLEOTIDE SEQUENCE [LARGE SCALE GENOMIC DNA]</scope>
    <source>
        <strain evidence="4 5">DSM 16419</strain>
    </source>
</reference>
<dbReference type="Proteomes" id="UP001241988">
    <property type="component" value="Unassembled WGS sequence"/>
</dbReference>
<evidence type="ECO:0000313" key="4">
    <source>
        <dbReference type="EMBL" id="MDQ0430246.1"/>
    </source>
</evidence>